<gene>
    <name evidence="1" type="ORF">D7322_19440</name>
</gene>
<dbReference type="Proteomes" id="UP000282423">
    <property type="component" value="Unassembled WGS sequence"/>
</dbReference>
<dbReference type="OrthoDB" id="707450at2"/>
<accession>A0A420VUQ6</accession>
<keyword evidence="2" id="KW-1185">Reference proteome</keyword>
<dbReference type="Gene3D" id="1.25.40.10">
    <property type="entry name" value="Tetratricopeptide repeat domain"/>
    <property type="match status" value="1"/>
</dbReference>
<dbReference type="RefSeq" id="WP_121125895.1">
    <property type="nucleotide sequence ID" value="NZ_CP158959.1"/>
</dbReference>
<name>A0A420VUQ6_9SPHI</name>
<protein>
    <submittedName>
        <fullName evidence="1">Tetratricopeptide repeat protein</fullName>
    </submittedName>
</protein>
<sequence length="149" mass="17466">MANSDLRAIERYWQTLTLSSNLLYNADKFEEALLSYQCALASVELLNNHLTDCIYLEVPVIQVYIISCNNLANTYIALGDFEQADRMLKRVLYYLLHLVVHAQLDQNEIQSELKRATSAYQQFAEKTNMEKPKRALFFDLFKEQLFERE</sequence>
<comment type="caution">
    <text evidence="1">The sequence shown here is derived from an EMBL/GenBank/DDBJ whole genome shotgun (WGS) entry which is preliminary data.</text>
</comment>
<evidence type="ECO:0000313" key="2">
    <source>
        <dbReference type="Proteomes" id="UP000282423"/>
    </source>
</evidence>
<dbReference type="EMBL" id="RBWS01000015">
    <property type="protein sequence ID" value="RKO70042.1"/>
    <property type="molecule type" value="Genomic_DNA"/>
</dbReference>
<organism evidence="1 2">
    <name type="scientific">Sphingobacterium puteale</name>
    <dbReference type="NCBI Taxonomy" id="2420510"/>
    <lineage>
        <taxon>Bacteria</taxon>
        <taxon>Pseudomonadati</taxon>
        <taxon>Bacteroidota</taxon>
        <taxon>Sphingobacteriia</taxon>
        <taxon>Sphingobacteriales</taxon>
        <taxon>Sphingobacteriaceae</taxon>
        <taxon>Sphingobacterium</taxon>
    </lineage>
</organism>
<dbReference type="AlphaFoldDB" id="A0A420VUQ6"/>
<dbReference type="InterPro" id="IPR011990">
    <property type="entry name" value="TPR-like_helical_dom_sf"/>
</dbReference>
<reference evidence="1 2" key="1">
    <citation type="submission" date="2018-10" db="EMBL/GenBank/DDBJ databases">
        <title>Sphingobacterium sp. M05W1-28.</title>
        <authorList>
            <person name="Cai H."/>
        </authorList>
    </citation>
    <scope>NUCLEOTIDE SEQUENCE [LARGE SCALE GENOMIC DNA]</scope>
    <source>
        <strain evidence="1 2">M05W1-28</strain>
    </source>
</reference>
<evidence type="ECO:0000313" key="1">
    <source>
        <dbReference type="EMBL" id="RKO70042.1"/>
    </source>
</evidence>
<dbReference type="Pfam" id="PF13374">
    <property type="entry name" value="TPR_10"/>
    <property type="match status" value="1"/>
</dbReference>
<dbReference type="SUPFAM" id="SSF48452">
    <property type="entry name" value="TPR-like"/>
    <property type="match status" value="1"/>
</dbReference>
<proteinExistence type="predicted"/>